<dbReference type="AlphaFoldDB" id="A0A518DU86"/>
<protein>
    <recommendedName>
        <fullName evidence="3">VWFA domain-containing protein</fullName>
    </recommendedName>
</protein>
<dbReference type="SUPFAM" id="SSF53300">
    <property type="entry name" value="vWA-like"/>
    <property type="match status" value="1"/>
</dbReference>
<feature type="region of interest" description="Disordered" evidence="1">
    <location>
        <begin position="184"/>
        <end position="206"/>
    </location>
</feature>
<keyword evidence="2" id="KW-0472">Membrane</keyword>
<feature type="transmembrane region" description="Helical" evidence="2">
    <location>
        <begin position="64"/>
        <end position="81"/>
    </location>
</feature>
<keyword evidence="2" id="KW-0812">Transmembrane</keyword>
<organism evidence="4 5">
    <name type="scientific">Lignipirellula cremea</name>
    <dbReference type="NCBI Taxonomy" id="2528010"/>
    <lineage>
        <taxon>Bacteria</taxon>
        <taxon>Pseudomonadati</taxon>
        <taxon>Planctomycetota</taxon>
        <taxon>Planctomycetia</taxon>
        <taxon>Pirellulales</taxon>
        <taxon>Pirellulaceae</taxon>
        <taxon>Lignipirellula</taxon>
    </lineage>
</organism>
<dbReference type="PANTHER" id="PTHR37464:SF1">
    <property type="entry name" value="BLL2463 PROTEIN"/>
    <property type="match status" value="1"/>
</dbReference>
<dbReference type="OrthoDB" id="5289914at2"/>
<keyword evidence="5" id="KW-1185">Reference proteome</keyword>
<dbReference type="SMART" id="SM00327">
    <property type="entry name" value="VWA"/>
    <property type="match status" value="1"/>
</dbReference>
<dbReference type="KEGG" id="lcre:Pla8534_32100"/>
<dbReference type="EMBL" id="CP036433">
    <property type="protein sequence ID" value="QDU95395.1"/>
    <property type="molecule type" value="Genomic_DNA"/>
</dbReference>
<feature type="compositionally biased region" description="Polar residues" evidence="1">
    <location>
        <begin position="187"/>
        <end position="204"/>
    </location>
</feature>
<dbReference type="RefSeq" id="WP_145054142.1">
    <property type="nucleotide sequence ID" value="NZ_CP036433.1"/>
</dbReference>
<evidence type="ECO:0000256" key="2">
    <source>
        <dbReference type="SAM" id="Phobius"/>
    </source>
</evidence>
<reference evidence="4 5" key="1">
    <citation type="submission" date="2019-02" db="EMBL/GenBank/DDBJ databases">
        <title>Deep-cultivation of Planctomycetes and their phenomic and genomic characterization uncovers novel biology.</title>
        <authorList>
            <person name="Wiegand S."/>
            <person name="Jogler M."/>
            <person name="Boedeker C."/>
            <person name="Pinto D."/>
            <person name="Vollmers J."/>
            <person name="Rivas-Marin E."/>
            <person name="Kohn T."/>
            <person name="Peeters S.H."/>
            <person name="Heuer A."/>
            <person name="Rast P."/>
            <person name="Oberbeckmann S."/>
            <person name="Bunk B."/>
            <person name="Jeske O."/>
            <person name="Meyerdierks A."/>
            <person name="Storesund J.E."/>
            <person name="Kallscheuer N."/>
            <person name="Luecker S."/>
            <person name="Lage O.M."/>
            <person name="Pohl T."/>
            <person name="Merkel B.J."/>
            <person name="Hornburger P."/>
            <person name="Mueller R.-W."/>
            <person name="Bruemmer F."/>
            <person name="Labrenz M."/>
            <person name="Spormann A.M."/>
            <person name="Op den Camp H."/>
            <person name="Overmann J."/>
            <person name="Amann R."/>
            <person name="Jetten M.S.M."/>
            <person name="Mascher T."/>
            <person name="Medema M.H."/>
            <person name="Devos D.P."/>
            <person name="Kaster A.-K."/>
            <person name="Ovreas L."/>
            <person name="Rohde M."/>
            <person name="Galperin M.Y."/>
            <person name="Jogler C."/>
        </authorList>
    </citation>
    <scope>NUCLEOTIDE SEQUENCE [LARGE SCALE GENOMIC DNA]</scope>
    <source>
        <strain evidence="4 5">Pla85_3_4</strain>
    </source>
</reference>
<dbReference type="InterPro" id="IPR024163">
    <property type="entry name" value="Aerotolerance_reg_N"/>
</dbReference>
<gene>
    <name evidence="4" type="ORF">Pla8534_32100</name>
</gene>
<name>A0A518DU86_9BACT</name>
<evidence type="ECO:0000313" key="5">
    <source>
        <dbReference type="Proteomes" id="UP000317648"/>
    </source>
</evidence>
<dbReference type="PANTHER" id="PTHR37464">
    <property type="entry name" value="BLL2463 PROTEIN"/>
    <property type="match status" value="1"/>
</dbReference>
<evidence type="ECO:0000313" key="4">
    <source>
        <dbReference type="EMBL" id="QDU95395.1"/>
    </source>
</evidence>
<dbReference type="Pfam" id="PF07584">
    <property type="entry name" value="BatA"/>
    <property type="match status" value="1"/>
</dbReference>
<sequence>MNFFLTTLPWWGWLILAAVPPAIVLLYFLKLKRIPIEVPSTFLWKRAIEDLHVNTIWQRLRRNILLFLQLLLLFLIILAVLRPSRQANNLVGNRFILMIDNSASMSATDVGPSRLEEAKKQARGIIDEMRSGDAAMILSFSDQSNIVQSYSDNRAELRSRLDSIQPSQRRTQVDDALRYAAGLANPGRSSYANPSDSTQPSQDQAVAEAQPATVYLFSDGGFAAVPDFFLGNLDPKFIPIGKPQPDNVGIVSLATERNAEKPDQLQAFVRLENVNPEPVEVEIEVYLNDEKSPRDVAALTLPGAQSTVDNATAASDAPAEGAAAVVPPRTPGSAGADFDLSGYGLESIEHAWLRVRINRQDDFALDNVAYVALNAPRPANILLVSPGNPLLETVLTTPASAKISTLRIAEPAVLMTEKYQEEARGGAYDLIIYDRCSPQESPSASTLYIGAIPPGDGWKKGEKQGPPALLDWDRLHPLMQLIELGNVLFVEGFEVTPPPGGKTLIESQFGAVFAIAPRDGYEDAVLGMEILSTSKEGAQAYNTNWYQRLSFPIFFQNLIRHQGGGRTAIASDLVRPGDLVRLQTALPQQYLMVTPPGGSPAKVEPQGKTLFPFSRTDRLGIYEVRDENSPQLSQLIAVNLFDGRESNLQPRTTLQFGATDVRAEAVWETQQVDYWKWIVLLGLVVLLAEWWIFNQRVYL</sequence>
<keyword evidence="2" id="KW-1133">Transmembrane helix</keyword>
<evidence type="ECO:0000259" key="3">
    <source>
        <dbReference type="PROSITE" id="PS50234"/>
    </source>
</evidence>
<feature type="domain" description="VWFA" evidence="3">
    <location>
        <begin position="94"/>
        <end position="308"/>
    </location>
</feature>
<dbReference type="Pfam" id="PF13519">
    <property type="entry name" value="VWA_2"/>
    <property type="match status" value="1"/>
</dbReference>
<dbReference type="CDD" id="cd00198">
    <property type="entry name" value="vWFA"/>
    <property type="match status" value="1"/>
</dbReference>
<proteinExistence type="predicted"/>
<evidence type="ECO:0000256" key="1">
    <source>
        <dbReference type="SAM" id="MobiDB-lite"/>
    </source>
</evidence>
<accession>A0A518DU86</accession>
<dbReference type="Proteomes" id="UP000317648">
    <property type="component" value="Chromosome"/>
</dbReference>
<dbReference type="InterPro" id="IPR002035">
    <property type="entry name" value="VWF_A"/>
</dbReference>
<dbReference type="InterPro" id="IPR036465">
    <property type="entry name" value="vWFA_dom_sf"/>
</dbReference>
<dbReference type="Gene3D" id="3.40.50.410">
    <property type="entry name" value="von Willebrand factor, type A domain"/>
    <property type="match status" value="1"/>
</dbReference>
<feature type="transmembrane region" description="Helical" evidence="2">
    <location>
        <begin position="12"/>
        <end position="29"/>
    </location>
</feature>
<dbReference type="PROSITE" id="PS50234">
    <property type="entry name" value="VWFA"/>
    <property type="match status" value="1"/>
</dbReference>